<keyword evidence="4" id="KW-1185">Reference proteome</keyword>
<dbReference type="Proteomes" id="UP000327236">
    <property type="component" value="Unassembled WGS sequence"/>
</dbReference>
<dbReference type="SUPFAM" id="SSF88659">
    <property type="entry name" value="Sigma3 and sigma4 domains of RNA polymerase sigma factors"/>
    <property type="match status" value="1"/>
</dbReference>
<dbReference type="Gene3D" id="1.10.1740.10">
    <property type="match status" value="1"/>
</dbReference>
<evidence type="ECO:0000313" key="4">
    <source>
        <dbReference type="Proteomes" id="UP001385848"/>
    </source>
</evidence>
<dbReference type="GeneID" id="31743082"/>
<dbReference type="GO" id="GO:0006352">
    <property type="term" value="P:DNA-templated transcription initiation"/>
    <property type="evidence" value="ECO:0007669"/>
    <property type="project" value="InterPro"/>
</dbReference>
<dbReference type="Proteomes" id="UP001385848">
    <property type="component" value="Unassembled WGS sequence"/>
</dbReference>
<dbReference type="EMBL" id="VYWW01000032">
    <property type="protein sequence ID" value="KAA9321214.1"/>
    <property type="molecule type" value="Genomic_DNA"/>
</dbReference>
<protein>
    <submittedName>
        <fullName evidence="1">Sigma-70 family RNA polymerase sigma factor</fullName>
    </submittedName>
</protein>
<organism evidence="1 3">
    <name type="scientific">Lactobacillus jensenii</name>
    <dbReference type="NCBI Taxonomy" id="109790"/>
    <lineage>
        <taxon>Bacteria</taxon>
        <taxon>Bacillati</taxon>
        <taxon>Bacillota</taxon>
        <taxon>Bacilli</taxon>
        <taxon>Lactobacillales</taxon>
        <taxon>Lactobacillaceae</taxon>
        <taxon>Lactobacillus</taxon>
    </lineage>
</organism>
<name>A0A5N1I8J5_LACJE</name>
<gene>
    <name evidence="2" type="ORF">AAC431_08830</name>
    <name evidence="1" type="ORF">F6H94_06785</name>
</gene>
<sequence>MKKENISPQSLLTAWENKNLVTRVLKKAHVYRSYSEYEDLFHEGLITYARLLDRFKEKSLTEINKLAYKKIFWKINDELRKEQRRAELFLPIENQDFELEEELSREDWLVLANELGQLTEIEMVIFREHFIEKCALKTLASNYNFSLRTLSRKKRELIIRMKAKLKRC</sequence>
<dbReference type="InterPro" id="IPR013324">
    <property type="entry name" value="RNA_pol_sigma_r3/r4-like"/>
</dbReference>
<dbReference type="GO" id="GO:0003700">
    <property type="term" value="F:DNA-binding transcription factor activity"/>
    <property type="evidence" value="ECO:0007669"/>
    <property type="project" value="InterPro"/>
</dbReference>
<evidence type="ECO:0000313" key="3">
    <source>
        <dbReference type="Proteomes" id="UP000327236"/>
    </source>
</evidence>
<evidence type="ECO:0000313" key="2">
    <source>
        <dbReference type="EMBL" id="MEL0566008.1"/>
    </source>
</evidence>
<dbReference type="EMBL" id="JBBVUL010000025">
    <property type="protein sequence ID" value="MEL0566008.1"/>
    <property type="molecule type" value="Genomic_DNA"/>
</dbReference>
<evidence type="ECO:0000313" key="1">
    <source>
        <dbReference type="EMBL" id="KAA9321214.1"/>
    </source>
</evidence>
<dbReference type="InterPro" id="IPR014284">
    <property type="entry name" value="RNA_pol_sigma-70_dom"/>
</dbReference>
<accession>A0A5N1I8J5</accession>
<comment type="caution">
    <text evidence="1">The sequence shown here is derived from an EMBL/GenBank/DDBJ whole genome shotgun (WGS) entry which is preliminary data.</text>
</comment>
<proteinExistence type="predicted"/>
<dbReference type="AlphaFoldDB" id="A0A5N1I8J5"/>
<dbReference type="KEGG" id="lje:BUE77_05070"/>
<reference evidence="1 3" key="1">
    <citation type="submission" date="2019-09" db="EMBL/GenBank/DDBJ databases">
        <title>Draft genome sequence assemblies of isolates from the urinary tract.</title>
        <authorList>
            <person name="Mores C.R."/>
            <person name="Putonti C."/>
            <person name="Wolfe A.J."/>
        </authorList>
    </citation>
    <scope>NUCLEOTIDE SEQUENCE [LARGE SCALE GENOMIC DNA]</scope>
    <source>
        <strain evidence="1 3">UMB246</strain>
    </source>
</reference>
<reference evidence="2 4" key="2">
    <citation type="submission" date="2024-04" db="EMBL/GenBank/DDBJ databases">
        <title>Three lactobacilli isolated from voided urine samples from females with type 2 diabetes.</title>
        <authorList>
            <person name="Kula A."/>
            <person name="Stegman N."/>
            <person name="Putonti C."/>
        </authorList>
    </citation>
    <scope>NUCLEOTIDE SEQUENCE [LARGE SCALE GENOMIC DNA]</scope>
    <source>
        <strain evidence="2 4">1855</strain>
    </source>
</reference>
<dbReference type="OrthoDB" id="2248780at2"/>
<dbReference type="NCBIfam" id="TIGR02937">
    <property type="entry name" value="sigma70-ECF"/>
    <property type="match status" value="1"/>
</dbReference>
<dbReference type="RefSeq" id="WP_006584676.1">
    <property type="nucleotide sequence ID" value="NZ_CATOUX010000001.1"/>
</dbReference>